<dbReference type="PIRSF" id="PIRSF002155">
    <property type="entry name" value="Ribosomal_L1"/>
    <property type="match status" value="1"/>
</dbReference>
<evidence type="ECO:0000256" key="3">
    <source>
        <dbReference type="ARBA" id="ARBA00022730"/>
    </source>
</evidence>
<dbReference type="InterPro" id="IPR002143">
    <property type="entry name" value="Ribosomal_uL1"/>
</dbReference>
<geneLocation type="plastid" evidence="9"/>
<dbReference type="InterPro" id="IPR023673">
    <property type="entry name" value="Ribosomal_uL1_CS"/>
</dbReference>
<accession>A0A0G4KBH5</accession>
<keyword evidence="5 8" id="KW-0689">Ribosomal protein</keyword>
<dbReference type="EMBL" id="LN833431">
    <property type="protein sequence ID" value="CRF40202.1"/>
    <property type="molecule type" value="Genomic_DNA"/>
</dbReference>
<evidence type="ECO:0000256" key="2">
    <source>
        <dbReference type="ARBA" id="ARBA00011838"/>
    </source>
</evidence>
<dbReference type="InterPro" id="IPR016095">
    <property type="entry name" value="Ribosomal_uL1_3-a/b-sand"/>
</dbReference>
<dbReference type="Gene3D" id="3.30.190.20">
    <property type="match status" value="1"/>
</dbReference>
<reference evidence="10" key="1">
    <citation type="journal article" date="2017" name="BMC Genomics">
        <title>Complete chloroplast genome of Gracilaria firma (Gracilariaceae, Rhodophyta), with discussion on the use of chloroplast phylogenomics in the subclass Rhodymeniophycidae.</title>
        <authorList>
            <person name="Ng P.K."/>
            <person name="Lin S.M."/>
            <person name="Lim P.E."/>
            <person name="Liu L.C."/>
            <person name="Chen C.M."/>
            <person name="Pai T.W."/>
        </authorList>
    </citation>
    <scope>NUCLEOTIDE SEQUENCE [LARGE SCALE GENOMIC DNA]</scope>
</reference>
<dbReference type="NCBIfam" id="TIGR01169">
    <property type="entry name" value="rplA_bact"/>
    <property type="match status" value="1"/>
</dbReference>
<name>A0A0G4KBH5_9FLOR</name>
<dbReference type="PROSITE" id="PS01199">
    <property type="entry name" value="RIBOSOMAL_L1"/>
    <property type="match status" value="1"/>
</dbReference>
<keyword evidence="4" id="KW-0694">RNA-binding</keyword>
<protein>
    <recommendedName>
        <fullName evidence="8">Ribosomal protein</fullName>
    </recommendedName>
</protein>
<comment type="subunit">
    <text evidence="2">Part of the 50S ribosomal subunit.</text>
</comment>
<dbReference type="PANTHER" id="PTHR36427:SF3">
    <property type="entry name" value="LARGE RIBOSOMAL SUBUNIT PROTEIN UL1M"/>
    <property type="match status" value="1"/>
</dbReference>
<comment type="function">
    <text evidence="7">Binds directly to 23S rRNA. Might be involved in E site tRNA release.</text>
</comment>
<comment type="similarity">
    <text evidence="1 8">Belongs to the universal ribosomal protein uL1 family.</text>
</comment>
<proteinExistence type="inferred from homology"/>
<evidence type="ECO:0000256" key="5">
    <source>
        <dbReference type="ARBA" id="ARBA00022980"/>
    </source>
</evidence>
<evidence type="ECO:0000256" key="7">
    <source>
        <dbReference type="ARBA" id="ARBA00025388"/>
    </source>
</evidence>
<dbReference type="InterPro" id="IPR028364">
    <property type="entry name" value="Ribosomal_uL1/biogenesis"/>
</dbReference>
<evidence type="ECO:0000256" key="6">
    <source>
        <dbReference type="ARBA" id="ARBA00023274"/>
    </source>
</evidence>
<dbReference type="AlphaFoldDB" id="A0A0G4KBH5"/>
<keyword evidence="9" id="KW-0934">Plastid</keyword>
<evidence type="ECO:0000313" key="10">
    <source>
        <dbReference type="Proteomes" id="UP000307987"/>
    </source>
</evidence>
<dbReference type="GO" id="GO:0019843">
    <property type="term" value="F:rRNA binding"/>
    <property type="evidence" value="ECO:0007669"/>
    <property type="project" value="UniProtKB-KW"/>
</dbReference>
<dbReference type="InterPro" id="IPR005878">
    <property type="entry name" value="Ribosom_uL1_bac-type"/>
</dbReference>
<sequence length="235" mass="25810">MSKRSRRFTEILQKFDKSLLYSPGEAINLLKNLSSVKFIETLEAHIALGLDPKYADQQLRSTVILPKGSGKIVRVAVITQGNKLDEAISLGADVVGSDDLIQQILEGNLNFDKLIATPDVMLLIAKLGRVLGPRGLMPSPKSGTVTNDLKNAISEFKSGKLEYKIDRTGILHVPIGKLIFDIDDLLLNLKALQDSIDKNRPSGSKGKYWKSLYLSSTMGPGIPVDINLLRDIKMV</sequence>
<keyword evidence="3" id="KW-0699">rRNA-binding</keyword>
<dbReference type="InterPro" id="IPR023674">
    <property type="entry name" value="Ribosomal_uL1-like"/>
</dbReference>
<dbReference type="FunFam" id="3.40.50.790:FF:000001">
    <property type="entry name" value="50S ribosomal protein L1"/>
    <property type="match status" value="1"/>
</dbReference>
<evidence type="ECO:0000256" key="4">
    <source>
        <dbReference type="ARBA" id="ARBA00022884"/>
    </source>
</evidence>
<dbReference type="GO" id="GO:0003735">
    <property type="term" value="F:structural constituent of ribosome"/>
    <property type="evidence" value="ECO:0007669"/>
    <property type="project" value="InterPro"/>
</dbReference>
<dbReference type="Gene3D" id="3.40.50.790">
    <property type="match status" value="1"/>
</dbReference>
<dbReference type="GO" id="GO:0006412">
    <property type="term" value="P:translation"/>
    <property type="evidence" value="ECO:0007669"/>
    <property type="project" value="InterPro"/>
</dbReference>
<evidence type="ECO:0000313" key="9">
    <source>
        <dbReference type="EMBL" id="CRF40202.1"/>
    </source>
</evidence>
<dbReference type="CDD" id="cd00403">
    <property type="entry name" value="Ribosomal_L1"/>
    <property type="match status" value="1"/>
</dbReference>
<evidence type="ECO:0000256" key="1">
    <source>
        <dbReference type="ARBA" id="ARBA00010531"/>
    </source>
</evidence>
<dbReference type="PANTHER" id="PTHR36427">
    <property type="entry name" value="54S RIBOSOMAL PROTEIN L1, MITOCHONDRIAL"/>
    <property type="match status" value="1"/>
</dbReference>
<dbReference type="Pfam" id="PF00687">
    <property type="entry name" value="Ribosomal_L1"/>
    <property type="match status" value="1"/>
</dbReference>
<gene>
    <name evidence="9" type="primary">rpl1</name>
</gene>
<dbReference type="HAMAP" id="MF_01318_B">
    <property type="entry name" value="Ribosomal_uL1_B"/>
    <property type="match status" value="1"/>
</dbReference>
<keyword evidence="6 8" id="KW-0687">Ribonucleoprotein</keyword>
<organism evidence="9 10">
    <name type="scientific">Laurencia snackeyi</name>
    <dbReference type="NCBI Taxonomy" id="1858662"/>
    <lineage>
        <taxon>Eukaryota</taxon>
        <taxon>Rhodophyta</taxon>
        <taxon>Florideophyceae</taxon>
        <taxon>Rhodymeniophycidae</taxon>
        <taxon>Ceramiales</taxon>
        <taxon>Rhodomelaceae</taxon>
        <taxon>Laurencieae</taxon>
        <taxon>Laurencia</taxon>
    </lineage>
</organism>
<dbReference type="Proteomes" id="UP000307987">
    <property type="component" value="Plastid JFC0032_plastid"/>
</dbReference>
<evidence type="ECO:0000256" key="8">
    <source>
        <dbReference type="RuleBase" id="RU000659"/>
    </source>
</evidence>
<dbReference type="SUPFAM" id="SSF56808">
    <property type="entry name" value="Ribosomal protein L1"/>
    <property type="match status" value="1"/>
</dbReference>
<dbReference type="GO" id="GO:0015934">
    <property type="term" value="C:large ribosomal subunit"/>
    <property type="evidence" value="ECO:0007669"/>
    <property type="project" value="InterPro"/>
</dbReference>